<evidence type="ECO:0000313" key="4">
    <source>
        <dbReference type="Proteomes" id="UP000252586"/>
    </source>
</evidence>
<dbReference type="EMBL" id="QNRE01000012">
    <property type="protein sequence ID" value="RBO86980.1"/>
    <property type="molecule type" value="Genomic_DNA"/>
</dbReference>
<evidence type="ECO:0000313" key="3">
    <source>
        <dbReference type="EMBL" id="RBO86980.1"/>
    </source>
</evidence>
<dbReference type="InterPro" id="IPR012349">
    <property type="entry name" value="Split_barrel_FMN-bd"/>
</dbReference>
<evidence type="ECO:0000259" key="2">
    <source>
        <dbReference type="Pfam" id="PF01243"/>
    </source>
</evidence>
<dbReference type="InterPro" id="IPR052019">
    <property type="entry name" value="F420H2_bilvrd_red/Heme_oxyg"/>
</dbReference>
<dbReference type="GO" id="GO:0070967">
    <property type="term" value="F:coenzyme F420 binding"/>
    <property type="evidence" value="ECO:0007669"/>
    <property type="project" value="TreeGrafter"/>
</dbReference>
<dbReference type="GO" id="GO:0005829">
    <property type="term" value="C:cytosol"/>
    <property type="evidence" value="ECO:0007669"/>
    <property type="project" value="TreeGrafter"/>
</dbReference>
<name>A0A366DAB1_9NOCA</name>
<gene>
    <name evidence="3" type="ORF">DFR74_112157</name>
</gene>
<dbReference type="PANTHER" id="PTHR35176">
    <property type="entry name" value="HEME OXYGENASE HI_0854-RELATED"/>
    <property type="match status" value="1"/>
</dbReference>
<proteinExistence type="predicted"/>
<dbReference type="Gene3D" id="2.30.110.10">
    <property type="entry name" value="Electron Transport, Fmn-binding Protein, Chain A"/>
    <property type="match status" value="1"/>
</dbReference>
<dbReference type="Proteomes" id="UP000252586">
    <property type="component" value="Unassembled WGS sequence"/>
</dbReference>
<keyword evidence="1" id="KW-0560">Oxidoreductase</keyword>
<sequence>MVLARGMKLDDSARALIGAGADATLVTLNPDGSPQVSLVWVGLRTNDDGDDELLVGHLGEYKKVRNVRRDPRVAVTVVSRERGELMTPYLAVTGTAYVTEGGGPELLAELAETLAAPGIDFPPADAPPGLITHVRIEKVGGIGPWAE</sequence>
<evidence type="ECO:0000256" key="1">
    <source>
        <dbReference type="ARBA" id="ARBA00023002"/>
    </source>
</evidence>
<keyword evidence="4" id="KW-1185">Reference proteome</keyword>
<dbReference type="STRING" id="1210090.GCA_001613185_01297"/>
<dbReference type="NCBIfam" id="TIGR03618">
    <property type="entry name" value="Rv1155_F420"/>
    <property type="match status" value="1"/>
</dbReference>
<protein>
    <submittedName>
        <fullName evidence="3">PPOX class probable F420-dependent enzyme</fullName>
    </submittedName>
</protein>
<dbReference type="GO" id="GO:0016627">
    <property type="term" value="F:oxidoreductase activity, acting on the CH-CH group of donors"/>
    <property type="evidence" value="ECO:0007669"/>
    <property type="project" value="TreeGrafter"/>
</dbReference>
<dbReference type="PANTHER" id="PTHR35176:SF6">
    <property type="entry name" value="HEME OXYGENASE HI_0854-RELATED"/>
    <property type="match status" value="1"/>
</dbReference>
<dbReference type="InterPro" id="IPR019920">
    <property type="entry name" value="F420-binding_dom_put"/>
</dbReference>
<feature type="domain" description="Pyridoxamine 5'-phosphate oxidase N-terminal" evidence="2">
    <location>
        <begin position="16"/>
        <end position="100"/>
    </location>
</feature>
<dbReference type="SUPFAM" id="SSF50475">
    <property type="entry name" value="FMN-binding split barrel"/>
    <property type="match status" value="1"/>
</dbReference>
<accession>A0A366DAB1</accession>
<dbReference type="InterPro" id="IPR011576">
    <property type="entry name" value="Pyridox_Oxase_N"/>
</dbReference>
<dbReference type="AlphaFoldDB" id="A0A366DAB1"/>
<comment type="caution">
    <text evidence="3">The sequence shown here is derived from an EMBL/GenBank/DDBJ whole genome shotgun (WGS) entry which is preliminary data.</text>
</comment>
<dbReference type="Pfam" id="PF01243">
    <property type="entry name" value="PNPOx_N"/>
    <property type="match status" value="1"/>
</dbReference>
<organism evidence="3 4">
    <name type="scientific">Nocardia puris</name>
    <dbReference type="NCBI Taxonomy" id="208602"/>
    <lineage>
        <taxon>Bacteria</taxon>
        <taxon>Bacillati</taxon>
        <taxon>Actinomycetota</taxon>
        <taxon>Actinomycetes</taxon>
        <taxon>Mycobacteriales</taxon>
        <taxon>Nocardiaceae</taxon>
        <taxon>Nocardia</taxon>
    </lineage>
</organism>
<reference evidence="3 4" key="1">
    <citation type="submission" date="2018-06" db="EMBL/GenBank/DDBJ databases">
        <title>Genomic Encyclopedia of Type Strains, Phase IV (KMG-IV): sequencing the most valuable type-strain genomes for metagenomic binning, comparative biology and taxonomic classification.</title>
        <authorList>
            <person name="Goeker M."/>
        </authorList>
    </citation>
    <scope>NUCLEOTIDE SEQUENCE [LARGE SCALE GENOMIC DNA]</scope>
    <source>
        <strain evidence="3 4">DSM 44599</strain>
    </source>
</reference>